<sequence length="42" mass="4802">MALNFTPLGFEIPLYARCSIARARLNFTPLGFEMQIQKILSE</sequence>
<evidence type="ECO:0000313" key="2">
    <source>
        <dbReference type="Proteomes" id="UP000003082"/>
    </source>
</evidence>
<accession>B9D5R5</accession>
<dbReference type="AlphaFoldDB" id="B9D5R5"/>
<dbReference type="Proteomes" id="UP000003082">
    <property type="component" value="Unassembled WGS sequence"/>
</dbReference>
<dbReference type="EMBL" id="ACFU01000043">
    <property type="protein sequence ID" value="EEF12676.1"/>
    <property type="molecule type" value="Genomic_DNA"/>
</dbReference>
<name>B9D5R5_CAMRE</name>
<protein>
    <submittedName>
        <fullName evidence="1">Uncharacterized protein</fullName>
    </submittedName>
</protein>
<proteinExistence type="predicted"/>
<keyword evidence="2" id="KW-1185">Reference proteome</keyword>
<gene>
    <name evidence="1" type="ORF">CAMRE0001_0589</name>
</gene>
<evidence type="ECO:0000313" key="1">
    <source>
        <dbReference type="EMBL" id="EEF12676.1"/>
    </source>
</evidence>
<organism evidence="1 2">
    <name type="scientific">Campylobacter rectus RM3267</name>
    <dbReference type="NCBI Taxonomy" id="553218"/>
    <lineage>
        <taxon>Bacteria</taxon>
        <taxon>Pseudomonadati</taxon>
        <taxon>Campylobacterota</taxon>
        <taxon>Epsilonproteobacteria</taxon>
        <taxon>Campylobacterales</taxon>
        <taxon>Campylobacteraceae</taxon>
        <taxon>Campylobacter</taxon>
    </lineage>
</organism>
<comment type="caution">
    <text evidence="1">The sequence shown here is derived from an EMBL/GenBank/DDBJ whole genome shotgun (WGS) entry which is preliminary data.</text>
</comment>
<reference evidence="1 2" key="1">
    <citation type="submission" date="2008-08" db="EMBL/GenBank/DDBJ databases">
        <authorList>
            <person name="Madupu R."/>
            <person name="Durkin A.S."/>
            <person name="Torralba M."/>
            <person name="Methe B."/>
            <person name="Sutton G.G."/>
            <person name="Strausberg R.L."/>
            <person name="Nelson K.E."/>
        </authorList>
    </citation>
    <scope>NUCLEOTIDE SEQUENCE [LARGE SCALE GENOMIC DNA]</scope>
    <source>
        <strain evidence="1 2">RM3267</strain>
    </source>
</reference>